<comment type="caution">
    <text evidence="8">Lacks conserved residue(s) required for the propagation of feature annotation.</text>
</comment>
<dbReference type="Gene3D" id="3.20.20.70">
    <property type="entry name" value="Aldolase class I"/>
    <property type="match status" value="1"/>
</dbReference>
<dbReference type="PANTHER" id="PTHR42836">
    <property type="entry name" value="7-CARBOXY-7-DEAZAGUANINE SYNTHASE"/>
    <property type="match status" value="1"/>
</dbReference>
<evidence type="ECO:0000313" key="11">
    <source>
        <dbReference type="Proteomes" id="UP001302719"/>
    </source>
</evidence>
<keyword evidence="2 8" id="KW-0949">S-adenosyl-L-methionine</keyword>
<dbReference type="EMBL" id="CP116967">
    <property type="protein sequence ID" value="WNM58840.1"/>
    <property type="molecule type" value="Genomic_DNA"/>
</dbReference>
<dbReference type="SUPFAM" id="SSF102114">
    <property type="entry name" value="Radical SAM enzymes"/>
    <property type="match status" value="1"/>
</dbReference>
<evidence type="ECO:0000313" key="10">
    <source>
        <dbReference type="EMBL" id="WNM58840.1"/>
    </source>
</evidence>
<feature type="binding site" evidence="8">
    <location>
        <position position="39"/>
    </location>
    <ligand>
        <name>[4Fe-4S] cluster</name>
        <dbReference type="ChEBI" id="CHEBI:49883"/>
        <note>4Fe-4S-S-AdoMet</note>
    </ligand>
</feature>
<dbReference type="PANTHER" id="PTHR42836:SF1">
    <property type="entry name" value="7-CARBOXY-7-DEAZAGUANINE SYNTHASE"/>
    <property type="match status" value="1"/>
</dbReference>
<comment type="similarity">
    <text evidence="8">Belongs to the radical SAM superfamily. 7-carboxy-7-deazaguanine synthase family.</text>
</comment>
<evidence type="ECO:0000256" key="1">
    <source>
        <dbReference type="ARBA" id="ARBA00022485"/>
    </source>
</evidence>
<dbReference type="GO" id="GO:0000287">
    <property type="term" value="F:magnesium ion binding"/>
    <property type="evidence" value="ECO:0007669"/>
    <property type="project" value="UniProtKB-UniRule"/>
</dbReference>
<evidence type="ECO:0000256" key="5">
    <source>
        <dbReference type="ARBA" id="ARBA00023004"/>
    </source>
</evidence>
<gene>
    <name evidence="8 10" type="primary">queE</name>
    <name evidence="10" type="ORF">PP769_03475</name>
</gene>
<feature type="domain" description="Radical SAM core" evidence="9">
    <location>
        <begin position="22"/>
        <end position="212"/>
    </location>
</feature>
<dbReference type="Proteomes" id="UP001302719">
    <property type="component" value="Chromosome"/>
</dbReference>
<dbReference type="HAMAP" id="MF_00917">
    <property type="entry name" value="QueE"/>
    <property type="match status" value="1"/>
</dbReference>
<evidence type="ECO:0000256" key="7">
    <source>
        <dbReference type="ARBA" id="ARBA00023239"/>
    </source>
</evidence>
<dbReference type="AlphaFoldDB" id="A0AA96GEQ1"/>
<feature type="binding site" evidence="8">
    <location>
        <position position="44"/>
    </location>
    <ligand>
        <name>Mg(2+)</name>
        <dbReference type="ChEBI" id="CHEBI:18420"/>
    </ligand>
</feature>
<dbReference type="PIRSF" id="PIRSF000370">
    <property type="entry name" value="QueE"/>
    <property type="match status" value="1"/>
</dbReference>
<protein>
    <recommendedName>
        <fullName evidence="8">7-carboxy-7-deazaguanine synthase</fullName>
        <shortName evidence="8">CDG synthase</shortName>
        <ecNumber evidence="8">4.3.99.3</ecNumber>
    </recommendedName>
    <alternativeName>
        <fullName evidence="8">Queuosine biosynthesis protein QueE</fullName>
    </alternativeName>
</protein>
<sequence length="217" mass="24512">MTTLPSLKITEIFHSLQGESTRVGQPCVFVRLTGCPLRCTWCDTEYAFYGGNTMPIETILAQVQSYDCPLVEVTGGEPLHQPGSLVLLTQLCEAGFQVMLETSGAFDIANVDERVSIILDVKCPGSGMTDRMRWDTLRHLSGKDEVKFVLKDRADYEWARDIVKQYSLGDRCPVHMSPVFGVLHLQSLAEWILEDRLPVRFQLQLHKVIWDPQTRGV</sequence>
<dbReference type="PROSITE" id="PS51918">
    <property type="entry name" value="RADICAL_SAM"/>
    <property type="match status" value="1"/>
</dbReference>
<dbReference type="GO" id="GO:0008616">
    <property type="term" value="P:tRNA queuosine(34) biosynthetic process"/>
    <property type="evidence" value="ECO:0007669"/>
    <property type="project" value="UniProtKB-UniRule"/>
</dbReference>
<accession>A0AA96GEQ1</accession>
<dbReference type="InterPro" id="IPR058240">
    <property type="entry name" value="rSAM_sf"/>
</dbReference>
<dbReference type="GO" id="GO:0051539">
    <property type="term" value="F:4 iron, 4 sulfur cluster binding"/>
    <property type="evidence" value="ECO:0007669"/>
    <property type="project" value="UniProtKB-UniRule"/>
</dbReference>
<feature type="binding site" evidence="8">
    <location>
        <position position="76"/>
    </location>
    <ligand>
        <name>S-adenosyl-L-methionine</name>
        <dbReference type="ChEBI" id="CHEBI:59789"/>
    </ligand>
</feature>
<keyword evidence="5 8" id="KW-0408">Iron</keyword>
<dbReference type="InterPro" id="IPR007197">
    <property type="entry name" value="rSAM"/>
</dbReference>
<keyword evidence="6 8" id="KW-0411">Iron-sulfur</keyword>
<dbReference type="InterPro" id="IPR027621">
    <property type="entry name" value="rSAM_QueE_gams"/>
</dbReference>
<name>A0AA96GEQ1_9BACT</name>
<feature type="binding site" evidence="8">
    <location>
        <begin position="16"/>
        <end position="18"/>
    </location>
    <ligand>
        <name>substrate</name>
    </ligand>
</feature>
<dbReference type="InterPro" id="IPR024924">
    <property type="entry name" value="7-CO-7-deazaguanine_synth-like"/>
</dbReference>
<comment type="cofactor">
    <cofactor evidence="8">
        <name>Mg(2+)</name>
        <dbReference type="ChEBI" id="CHEBI:18420"/>
    </cofactor>
</comment>
<feature type="binding site" evidence="8">
    <location>
        <position position="31"/>
    </location>
    <ligand>
        <name>substrate</name>
    </ligand>
</feature>
<dbReference type="NCBIfam" id="TIGR04349">
    <property type="entry name" value="rSAM_QueE_gams"/>
    <property type="match status" value="1"/>
</dbReference>
<dbReference type="EC" id="4.3.99.3" evidence="8"/>
<keyword evidence="1 8" id="KW-0004">4Fe-4S</keyword>
<comment type="pathway">
    <text evidence="8">Purine metabolism; 7-cyano-7-deazaguanine biosynthesis.</text>
</comment>
<feature type="binding site" evidence="8">
    <location>
        <position position="35"/>
    </location>
    <ligand>
        <name>[4Fe-4S] cluster</name>
        <dbReference type="ChEBI" id="CHEBI:49883"/>
        <note>4Fe-4S-S-AdoMet</note>
    </ligand>
</feature>
<evidence type="ECO:0000256" key="8">
    <source>
        <dbReference type="HAMAP-Rule" id="MF_00917"/>
    </source>
</evidence>
<comment type="catalytic activity">
    <reaction evidence="8">
        <text>6-carboxy-5,6,7,8-tetrahydropterin + H(+) = 7-carboxy-7-carbaguanine + NH4(+)</text>
        <dbReference type="Rhea" id="RHEA:27974"/>
        <dbReference type="ChEBI" id="CHEBI:15378"/>
        <dbReference type="ChEBI" id="CHEBI:28938"/>
        <dbReference type="ChEBI" id="CHEBI:61032"/>
        <dbReference type="ChEBI" id="CHEBI:61036"/>
        <dbReference type="EC" id="4.3.99.3"/>
    </reaction>
</comment>
<reference evidence="10 11" key="1">
    <citation type="submission" date="2023-01" db="EMBL/GenBank/DDBJ databases">
        <title>Cultivation and genomic characterization of new, ubiquitous marine nitrite-oxidizing bacteria from the Nitrospirales.</title>
        <authorList>
            <person name="Mueller A.J."/>
            <person name="Daebeler A."/>
            <person name="Herbold C.W."/>
            <person name="Kirkegaard R.H."/>
            <person name="Daims H."/>
        </authorList>
    </citation>
    <scope>NUCLEOTIDE SEQUENCE [LARGE SCALE GENOMIC DNA]</scope>
    <source>
        <strain evidence="10 11">VA</strain>
    </source>
</reference>
<keyword evidence="3 8" id="KW-0479">Metal-binding</keyword>
<keyword evidence="8" id="KW-0671">Queuosine biosynthesis</keyword>
<organism evidence="10 11">
    <name type="scientific">Candidatus Nitrospira allomarina</name>
    <dbReference type="NCBI Taxonomy" id="3020900"/>
    <lineage>
        <taxon>Bacteria</taxon>
        <taxon>Pseudomonadati</taxon>
        <taxon>Nitrospirota</taxon>
        <taxon>Nitrospiria</taxon>
        <taxon>Nitrospirales</taxon>
        <taxon>Nitrospiraceae</taxon>
        <taxon>Nitrospira</taxon>
    </lineage>
</organism>
<dbReference type="Pfam" id="PF04055">
    <property type="entry name" value="Radical_SAM"/>
    <property type="match status" value="1"/>
</dbReference>
<evidence type="ECO:0000256" key="6">
    <source>
        <dbReference type="ARBA" id="ARBA00023014"/>
    </source>
</evidence>
<comment type="function">
    <text evidence="8">Catalyzes the complex heterocyclic radical-mediated conversion of 6-carboxy-5,6,7,8-tetrahydropterin (CPH4) to 7-carboxy-7-deazaguanine (CDG), a step common to the biosynthetic pathways of all 7-deazapurine-containing compounds.</text>
</comment>
<comment type="cofactor">
    <cofactor evidence="8">
        <name>[4Fe-4S] cluster</name>
        <dbReference type="ChEBI" id="CHEBI:49883"/>
    </cofactor>
    <text evidence="8">Binds 1 [4Fe-4S] cluster. The cluster is coordinated with 3 cysteines and an exchangeable S-adenosyl-L-methionine.</text>
</comment>
<feature type="binding site" evidence="8">
    <location>
        <position position="42"/>
    </location>
    <ligand>
        <name>[4Fe-4S] cluster</name>
        <dbReference type="ChEBI" id="CHEBI:49883"/>
        <note>4Fe-4S-S-AdoMet</note>
    </ligand>
</feature>
<comment type="cofactor">
    <cofactor evidence="8">
        <name>S-adenosyl-L-methionine</name>
        <dbReference type="ChEBI" id="CHEBI:59789"/>
    </cofactor>
    <text evidence="8">Binds 1 S-adenosyl-L-methionine per subunit.</text>
</comment>
<feature type="binding site" evidence="8">
    <location>
        <position position="74"/>
    </location>
    <ligand>
        <name>substrate</name>
    </ligand>
</feature>
<evidence type="ECO:0000259" key="9">
    <source>
        <dbReference type="PROSITE" id="PS51918"/>
    </source>
</evidence>
<comment type="subunit">
    <text evidence="8">Homodimer.</text>
</comment>
<dbReference type="RefSeq" id="WP_312645244.1">
    <property type="nucleotide sequence ID" value="NZ_CP116967.1"/>
</dbReference>
<proteinExistence type="inferred from homology"/>
<evidence type="ECO:0000256" key="4">
    <source>
        <dbReference type="ARBA" id="ARBA00022842"/>
    </source>
</evidence>
<dbReference type="KEGG" id="nall:PP769_03475"/>
<keyword evidence="11" id="KW-1185">Reference proteome</keyword>
<feature type="binding site" evidence="8">
    <location>
        <begin position="41"/>
        <end position="43"/>
    </location>
    <ligand>
        <name>S-adenosyl-L-methionine</name>
        <dbReference type="ChEBI" id="CHEBI:59789"/>
    </ligand>
</feature>
<dbReference type="InterPro" id="IPR013785">
    <property type="entry name" value="Aldolase_TIM"/>
</dbReference>
<keyword evidence="7 8" id="KW-0456">Lyase</keyword>
<evidence type="ECO:0000256" key="2">
    <source>
        <dbReference type="ARBA" id="ARBA00022691"/>
    </source>
</evidence>
<evidence type="ECO:0000256" key="3">
    <source>
        <dbReference type="ARBA" id="ARBA00022723"/>
    </source>
</evidence>
<dbReference type="GO" id="GO:0016840">
    <property type="term" value="F:carbon-nitrogen lyase activity"/>
    <property type="evidence" value="ECO:0007669"/>
    <property type="project" value="UniProtKB-UniRule"/>
</dbReference>
<dbReference type="SFLD" id="SFLDS00029">
    <property type="entry name" value="Radical_SAM"/>
    <property type="match status" value="1"/>
</dbReference>
<dbReference type="GO" id="GO:1904047">
    <property type="term" value="F:S-adenosyl-L-methionine binding"/>
    <property type="evidence" value="ECO:0007669"/>
    <property type="project" value="UniProtKB-UniRule"/>
</dbReference>
<keyword evidence="4 8" id="KW-0460">Magnesium</keyword>